<evidence type="ECO:0000256" key="1">
    <source>
        <dbReference type="SAM" id="MobiDB-lite"/>
    </source>
</evidence>
<protein>
    <submittedName>
        <fullName evidence="2">EH domain-containing protein 4</fullName>
    </submittedName>
</protein>
<name>A0ABC9W565_GRUJA</name>
<dbReference type="AlphaFoldDB" id="A0ABC9W565"/>
<dbReference type="EMBL" id="BAAFJT010000001">
    <property type="protein sequence ID" value="GAB0180704.1"/>
    <property type="molecule type" value="Genomic_DNA"/>
</dbReference>
<reference evidence="2 3" key="1">
    <citation type="submission" date="2024-06" db="EMBL/GenBank/DDBJ databases">
        <title>The draft genome of Grus japonensis, version 3.</title>
        <authorList>
            <person name="Nabeshima K."/>
            <person name="Suzuki S."/>
            <person name="Onuma M."/>
        </authorList>
    </citation>
    <scope>NUCLEOTIDE SEQUENCE [LARGE SCALE GENOMIC DNA]</scope>
    <source>
        <strain evidence="2 3">451A</strain>
    </source>
</reference>
<comment type="caution">
    <text evidence="2">The sequence shown here is derived from an EMBL/GenBank/DDBJ whole genome shotgun (WGS) entry which is preliminary data.</text>
</comment>
<sequence>MPAGSKTGPPLAKAKPISNGGSASGVTELRRGRKPHHQEQLQPARGVRRCERNNADIKVSAEGGAGGAPGAGAEISLQPMEKTMVRQAVPLQPMEDDGGADIPPAACGGTHARAGGCPKEAVTLWEAHAGAGSWQDLWPHGERSPRWSRFAGRTCDPVGDPRWSSLFLKVCTPWERPTLEQLVKNSSLWEGLTLEKLVEDCLPWKGPQAGAGPECEEEGAAETPCDELTTTPIPRPPVPLEGRRERNGK</sequence>
<accession>A0ABC9W565</accession>
<dbReference type="Proteomes" id="UP001623348">
    <property type="component" value="Unassembled WGS sequence"/>
</dbReference>
<organism evidence="2 3">
    <name type="scientific">Grus japonensis</name>
    <name type="common">Japanese crane</name>
    <name type="synonym">Red-crowned crane</name>
    <dbReference type="NCBI Taxonomy" id="30415"/>
    <lineage>
        <taxon>Eukaryota</taxon>
        <taxon>Metazoa</taxon>
        <taxon>Chordata</taxon>
        <taxon>Craniata</taxon>
        <taxon>Vertebrata</taxon>
        <taxon>Euteleostomi</taxon>
        <taxon>Archelosauria</taxon>
        <taxon>Archosauria</taxon>
        <taxon>Dinosauria</taxon>
        <taxon>Saurischia</taxon>
        <taxon>Theropoda</taxon>
        <taxon>Coelurosauria</taxon>
        <taxon>Aves</taxon>
        <taxon>Neognathae</taxon>
        <taxon>Neoaves</taxon>
        <taxon>Gruiformes</taxon>
        <taxon>Gruidae</taxon>
        <taxon>Grus</taxon>
    </lineage>
</organism>
<proteinExistence type="predicted"/>
<evidence type="ECO:0000313" key="2">
    <source>
        <dbReference type="EMBL" id="GAB0180704.1"/>
    </source>
</evidence>
<keyword evidence="3" id="KW-1185">Reference proteome</keyword>
<feature type="region of interest" description="Disordered" evidence="1">
    <location>
        <begin position="207"/>
        <end position="249"/>
    </location>
</feature>
<gene>
    <name evidence="2" type="ORF">GRJ2_000535700</name>
</gene>
<evidence type="ECO:0000313" key="3">
    <source>
        <dbReference type="Proteomes" id="UP001623348"/>
    </source>
</evidence>
<feature type="region of interest" description="Disordered" evidence="1">
    <location>
        <begin position="1"/>
        <end position="73"/>
    </location>
</feature>